<dbReference type="HOGENOM" id="CLU_430056_0_0_9"/>
<organism evidence="13 14">
    <name type="scientific">[Clostridium] cellulosi</name>
    <dbReference type="NCBI Taxonomy" id="29343"/>
    <lineage>
        <taxon>Bacteria</taxon>
        <taxon>Bacillati</taxon>
        <taxon>Bacillota</taxon>
        <taxon>Clostridia</taxon>
        <taxon>Eubacteriales</taxon>
        <taxon>Oscillospiraceae</taxon>
        <taxon>Oscillospiraceae incertae sedis</taxon>
    </lineage>
</organism>
<evidence type="ECO:0000256" key="9">
    <source>
        <dbReference type="ARBA" id="ARBA00023295"/>
    </source>
</evidence>
<keyword evidence="8" id="KW-0119">Carbohydrate metabolism</keyword>
<dbReference type="Proteomes" id="UP000032431">
    <property type="component" value="Chromosome I"/>
</dbReference>
<dbReference type="GO" id="GO:0008810">
    <property type="term" value="F:cellulase activity"/>
    <property type="evidence" value="ECO:0007669"/>
    <property type="project" value="UniProtKB-EC"/>
</dbReference>
<comment type="catalytic activity">
    <reaction evidence="2">
        <text>Random hydrolysis of (1-&gt;4)-beta-D-mannosidic linkages in mannans, galactomannans and glucomannans.</text>
        <dbReference type="EC" id="3.2.1.78"/>
    </reaction>
</comment>
<dbReference type="InterPro" id="IPR001547">
    <property type="entry name" value="Glyco_hydro_5"/>
</dbReference>
<dbReference type="GO" id="GO:0005576">
    <property type="term" value="C:extracellular region"/>
    <property type="evidence" value="ECO:0007669"/>
    <property type="project" value="UniProtKB-SubCell"/>
</dbReference>
<dbReference type="GO" id="GO:0016985">
    <property type="term" value="F:mannan endo-1,4-beta-mannosidase activity"/>
    <property type="evidence" value="ECO:0007669"/>
    <property type="project" value="TreeGrafter"/>
</dbReference>
<feature type="signal peptide" evidence="11">
    <location>
        <begin position="1"/>
        <end position="25"/>
    </location>
</feature>
<dbReference type="PANTHER" id="PTHR31451">
    <property type="match status" value="1"/>
</dbReference>
<accession>A0A078KM41</accession>
<comment type="catalytic activity">
    <reaction evidence="1">
        <text>Endohydrolysis of (1-&gt;4)-beta-D-glucosidic linkages in cellulose, lichenin and cereal beta-D-glucans.</text>
        <dbReference type="EC" id="3.2.1.4"/>
    </reaction>
</comment>
<dbReference type="SMART" id="SM01067">
    <property type="entry name" value="CBM_3"/>
    <property type="match status" value="1"/>
</dbReference>
<dbReference type="OrthoDB" id="9801493at2"/>
<dbReference type="SUPFAM" id="SSF49384">
    <property type="entry name" value="Carbohydrate-binding domain"/>
    <property type="match status" value="1"/>
</dbReference>
<comment type="subcellular location">
    <subcellularLocation>
        <location evidence="3">Secreted</location>
    </subcellularLocation>
</comment>
<evidence type="ECO:0000256" key="7">
    <source>
        <dbReference type="ARBA" id="ARBA00023001"/>
    </source>
</evidence>
<evidence type="ECO:0000256" key="2">
    <source>
        <dbReference type="ARBA" id="ARBA00001678"/>
    </source>
</evidence>
<dbReference type="InterPro" id="IPR017853">
    <property type="entry name" value="GH"/>
</dbReference>
<dbReference type="Gene3D" id="2.60.40.710">
    <property type="entry name" value="Endoglucanase-like"/>
    <property type="match status" value="1"/>
</dbReference>
<dbReference type="AlphaFoldDB" id="A0A078KM41"/>
<proteinExistence type="predicted"/>
<keyword evidence="10" id="KW-0624">Polysaccharide degradation</keyword>
<dbReference type="Gene3D" id="2.60.40.10">
    <property type="entry name" value="Immunoglobulins"/>
    <property type="match status" value="1"/>
</dbReference>
<dbReference type="PATRIC" id="fig|29343.3.peg.1768"/>
<evidence type="ECO:0000256" key="5">
    <source>
        <dbReference type="ARBA" id="ARBA00022729"/>
    </source>
</evidence>
<dbReference type="InterPro" id="IPR008965">
    <property type="entry name" value="CBM2/CBM3_carb-bd_dom_sf"/>
</dbReference>
<dbReference type="PROSITE" id="PS51172">
    <property type="entry name" value="CBM3"/>
    <property type="match status" value="1"/>
</dbReference>
<evidence type="ECO:0000256" key="10">
    <source>
        <dbReference type="ARBA" id="ARBA00023326"/>
    </source>
</evidence>
<dbReference type="InterPro" id="IPR014756">
    <property type="entry name" value="Ig_E-set"/>
</dbReference>
<keyword evidence="5 11" id="KW-0732">Signal</keyword>
<reference evidence="14" key="1">
    <citation type="submission" date="2014-07" db="EMBL/GenBank/DDBJ databases">
        <authorList>
            <person name="Wibberg D."/>
        </authorList>
    </citation>
    <scope>NUCLEOTIDE SEQUENCE [LARGE SCALE GENOMIC DNA]</scope>
    <source>
        <strain evidence="14">DG5</strain>
    </source>
</reference>
<dbReference type="EMBL" id="LM995447">
    <property type="protein sequence ID" value="CDZ24786.1"/>
    <property type="molecule type" value="Genomic_DNA"/>
</dbReference>
<evidence type="ECO:0000256" key="3">
    <source>
        <dbReference type="ARBA" id="ARBA00004613"/>
    </source>
</evidence>
<dbReference type="InterPro" id="IPR005102">
    <property type="entry name" value="Carbo-bd_X2"/>
</dbReference>
<feature type="chain" id="PRO_5039101002" description="CBM3 domain-containing protein" evidence="11">
    <location>
        <begin position="26"/>
        <end position="636"/>
    </location>
</feature>
<dbReference type="SUPFAM" id="SSF51445">
    <property type="entry name" value="(Trans)glycosidases"/>
    <property type="match status" value="1"/>
</dbReference>
<keyword evidence="4" id="KW-0964">Secreted</keyword>
<evidence type="ECO:0000256" key="4">
    <source>
        <dbReference type="ARBA" id="ARBA00022525"/>
    </source>
</evidence>
<dbReference type="GO" id="GO:0030248">
    <property type="term" value="F:cellulose binding"/>
    <property type="evidence" value="ECO:0007669"/>
    <property type="project" value="InterPro"/>
</dbReference>
<evidence type="ECO:0000313" key="14">
    <source>
        <dbReference type="Proteomes" id="UP000032431"/>
    </source>
</evidence>
<evidence type="ECO:0000256" key="8">
    <source>
        <dbReference type="ARBA" id="ARBA00023277"/>
    </source>
</evidence>
<evidence type="ECO:0000256" key="6">
    <source>
        <dbReference type="ARBA" id="ARBA00022801"/>
    </source>
</evidence>
<dbReference type="InterPro" id="IPR045053">
    <property type="entry name" value="MAN-like"/>
</dbReference>
<dbReference type="Pfam" id="PF26410">
    <property type="entry name" value="GH5_mannosidase"/>
    <property type="match status" value="1"/>
</dbReference>
<keyword evidence="9" id="KW-0326">Glycosidase</keyword>
<keyword evidence="6" id="KW-0378">Hydrolase</keyword>
<dbReference type="STRING" id="29343.CCDG5_1678"/>
<dbReference type="PANTHER" id="PTHR31451:SF39">
    <property type="entry name" value="MANNAN ENDO-1,4-BETA-MANNOSIDASE 1"/>
    <property type="match status" value="1"/>
</dbReference>
<protein>
    <recommendedName>
        <fullName evidence="12">CBM3 domain-containing protein</fullName>
    </recommendedName>
</protein>
<dbReference type="GO" id="GO:0030245">
    <property type="term" value="P:cellulose catabolic process"/>
    <property type="evidence" value="ECO:0007669"/>
    <property type="project" value="UniProtKB-KW"/>
</dbReference>
<name>A0A078KM41_9FIRM</name>
<sequence>MKKFAAAALAAAIVFGMTSFTSVSAASETNAESGFVATNGNYFVLDGKPFYFQGANNYYLNYAPNYMIDDVLNDAAAMNLKVLRCWAFIDGKESAGCVMQPSLGVYDESGFERLDYTISEAAKRGIKLILPLVNNWDDFGGMNQYVSWAGASNHDDFYTNEICKTGYKNYIKHVLNRVNTYTGIAYKDDPTIMAWELGNEPRCQSDPTGDTLVNWADEMSTYIKSIDSKHLVTVGDEGFFNRGGSDYCYNGGSGVDWDRLIALPNIDFETMHLYPDLWGKSIDWCIQYINDHIDKAKEVGKPVILEEYGTHSNKIENYTKFNDAVYKNSELGEGAAGSMFWLLTGIGWDNSQPYPDYDGFDVKYPSDVASLITEYETKMEEKNGGSTPQNNSSLNPTTAYFDINDPQDISVEITYNGNALNGIYNGSTALVDGIDYTVSGDTVTILKDYLSKQDEGTLRLRFDFSAGSDPVLAIEISDTTPSPVPEGNIKVEMYNANTMAVTNSIMPRFRITNTGSSAISLSQLKIRYYFTEDGTQNQNFWCDWSTVGSSNVTGSFIKLDTVKDDADTCLEIGFTSSAGTLAPGASIEVQARFAKEDWSNYNQENDFSFSNANSGYSDYTKVAAYLGDSLIWGSEP</sequence>
<dbReference type="InterPro" id="IPR001956">
    <property type="entry name" value="CBM3"/>
</dbReference>
<evidence type="ECO:0000256" key="1">
    <source>
        <dbReference type="ARBA" id="ARBA00000966"/>
    </source>
</evidence>
<dbReference type="InterPro" id="IPR013783">
    <property type="entry name" value="Ig-like_fold"/>
</dbReference>
<dbReference type="Pfam" id="PF00942">
    <property type="entry name" value="CBM_3"/>
    <property type="match status" value="1"/>
</dbReference>
<gene>
    <name evidence="13" type="ORF">CCDG5_1678</name>
</gene>
<evidence type="ECO:0000313" key="13">
    <source>
        <dbReference type="EMBL" id="CDZ24786.1"/>
    </source>
</evidence>
<dbReference type="Pfam" id="PF03442">
    <property type="entry name" value="CBM_X2"/>
    <property type="match status" value="1"/>
</dbReference>
<keyword evidence="14" id="KW-1185">Reference proteome</keyword>
<evidence type="ECO:0000256" key="11">
    <source>
        <dbReference type="SAM" id="SignalP"/>
    </source>
</evidence>
<dbReference type="SUPFAM" id="SSF81296">
    <property type="entry name" value="E set domains"/>
    <property type="match status" value="1"/>
</dbReference>
<feature type="domain" description="CBM3" evidence="12">
    <location>
        <begin position="485"/>
        <end position="636"/>
    </location>
</feature>
<dbReference type="Gene3D" id="3.20.20.80">
    <property type="entry name" value="Glycosidases"/>
    <property type="match status" value="1"/>
</dbReference>
<dbReference type="KEGG" id="ccel:CCDG5_1678"/>
<keyword evidence="7" id="KW-0136">Cellulose degradation</keyword>
<evidence type="ECO:0000259" key="12">
    <source>
        <dbReference type="PROSITE" id="PS51172"/>
    </source>
</evidence>
<dbReference type="InterPro" id="IPR036966">
    <property type="entry name" value="CBM3_sf"/>
</dbReference>